<keyword evidence="2" id="KW-1185">Reference proteome</keyword>
<dbReference type="RefSeq" id="WP_089731928.1">
    <property type="nucleotide sequence ID" value="NZ_FNIA01000004.1"/>
</dbReference>
<evidence type="ECO:0000313" key="1">
    <source>
        <dbReference type="EMBL" id="SDM59914.1"/>
    </source>
</evidence>
<accession>A0A1G9UJD4</accession>
<dbReference type="STRING" id="996166.SAMN05192554_104153"/>
<dbReference type="OrthoDB" id="211843at2157"/>
<gene>
    <name evidence="1" type="ORF">SAMN05192554_104153</name>
</gene>
<organism evidence="1 2">
    <name type="scientific">Haloarchaeobius iranensis</name>
    <dbReference type="NCBI Taxonomy" id="996166"/>
    <lineage>
        <taxon>Archaea</taxon>
        <taxon>Methanobacteriati</taxon>
        <taxon>Methanobacteriota</taxon>
        <taxon>Stenosarchaea group</taxon>
        <taxon>Halobacteria</taxon>
        <taxon>Halobacteriales</taxon>
        <taxon>Halorubellaceae</taxon>
        <taxon>Haloarchaeobius</taxon>
    </lineage>
</organism>
<reference evidence="1 2" key="1">
    <citation type="submission" date="2016-10" db="EMBL/GenBank/DDBJ databases">
        <authorList>
            <person name="de Groot N.N."/>
        </authorList>
    </citation>
    <scope>NUCLEOTIDE SEQUENCE [LARGE SCALE GENOMIC DNA]</scope>
    <source>
        <strain evidence="2">EB21,IBRC-M 10013,KCTC 4048</strain>
    </source>
</reference>
<dbReference type="Proteomes" id="UP000199370">
    <property type="component" value="Unassembled WGS sequence"/>
</dbReference>
<evidence type="ECO:0000313" key="2">
    <source>
        <dbReference type="Proteomes" id="UP000199370"/>
    </source>
</evidence>
<dbReference type="AlphaFoldDB" id="A0A1G9UJD4"/>
<name>A0A1G9UJD4_9EURY</name>
<sequence length="293" mass="32993">MYGVVTRNEEELDWAEFELGFYEVKDVTGRAVEPVDAAVNMVSCFGDTAAGEAKPDLVPVSDEGESATREQPYFDWGYICPTRERYRAGLLETIADCADANEAVRLDDVGFPREEYCYCEHCRESYAQWRADRDGGDPADYELRDAPDADRFDWRADVITAFVGEAADRIPGKTYFTLYPDPYPEHLYRRAGLDLDAIAEHVDEFVVPLYDMAYSTTYWLEVIASGFVDALSKPFSIELYAVDIDIDSLAHATEVADEYAEDVYFGYDASQARATVRRMKADSQDGQTFGDVA</sequence>
<proteinExistence type="predicted"/>
<dbReference type="Gene3D" id="3.20.20.80">
    <property type="entry name" value="Glycosidases"/>
    <property type="match status" value="1"/>
</dbReference>
<protein>
    <submittedName>
        <fullName evidence="1">Uncharacterized protein</fullName>
    </submittedName>
</protein>
<dbReference type="EMBL" id="FNIA01000004">
    <property type="protein sequence ID" value="SDM59914.1"/>
    <property type="molecule type" value="Genomic_DNA"/>
</dbReference>